<accession>A0A183FVU6</accession>
<dbReference type="PANTHER" id="PTHR24292:SF102">
    <property type="entry name" value="CYTOCHROME P450 FAMILY-RELATED"/>
    <property type="match status" value="1"/>
</dbReference>
<evidence type="ECO:0000256" key="8">
    <source>
        <dbReference type="SAM" id="MobiDB-lite"/>
    </source>
</evidence>
<dbReference type="Pfam" id="PF00067">
    <property type="entry name" value="p450"/>
    <property type="match status" value="1"/>
</dbReference>
<keyword evidence="7" id="KW-0503">Monooxygenase</keyword>
<evidence type="ECO:0000256" key="4">
    <source>
        <dbReference type="ARBA" id="ARBA00022723"/>
    </source>
</evidence>
<dbReference type="Proteomes" id="UP000050761">
    <property type="component" value="Unassembled WGS sequence"/>
</dbReference>
<keyword evidence="6" id="KW-0408">Iron</keyword>
<evidence type="ECO:0000256" key="6">
    <source>
        <dbReference type="ARBA" id="ARBA00023004"/>
    </source>
</evidence>
<dbReference type="InterPro" id="IPR001128">
    <property type="entry name" value="Cyt_P450"/>
</dbReference>
<keyword evidence="5" id="KW-0560">Oxidoreductase</keyword>
<feature type="region of interest" description="Disordered" evidence="8">
    <location>
        <begin position="281"/>
        <end position="303"/>
    </location>
</feature>
<dbReference type="InterPro" id="IPR036396">
    <property type="entry name" value="Cyt_P450_sf"/>
</dbReference>
<comment type="similarity">
    <text evidence="2">Belongs to the cytochrome P450 family.</text>
</comment>
<reference evidence="11" key="2">
    <citation type="submission" date="2019-09" db="UniProtKB">
        <authorList>
            <consortium name="WormBaseParasite"/>
        </authorList>
    </citation>
    <scope>IDENTIFICATION</scope>
</reference>
<evidence type="ECO:0000256" key="2">
    <source>
        <dbReference type="ARBA" id="ARBA00010617"/>
    </source>
</evidence>
<proteinExistence type="inferred from homology"/>
<evidence type="ECO:0000313" key="10">
    <source>
        <dbReference type="Proteomes" id="UP000050761"/>
    </source>
</evidence>
<dbReference type="GO" id="GO:0016705">
    <property type="term" value="F:oxidoreductase activity, acting on paired donors, with incorporation or reduction of molecular oxygen"/>
    <property type="evidence" value="ECO:0007669"/>
    <property type="project" value="InterPro"/>
</dbReference>
<dbReference type="GO" id="GO:0004497">
    <property type="term" value="F:monooxygenase activity"/>
    <property type="evidence" value="ECO:0007669"/>
    <property type="project" value="UniProtKB-KW"/>
</dbReference>
<dbReference type="SUPFAM" id="SSF48264">
    <property type="entry name" value="Cytochrome P450"/>
    <property type="match status" value="1"/>
</dbReference>
<keyword evidence="4" id="KW-0479">Metal-binding</keyword>
<keyword evidence="10" id="KW-1185">Reference proteome</keyword>
<comment type="cofactor">
    <cofactor evidence="1">
        <name>heme</name>
        <dbReference type="ChEBI" id="CHEBI:30413"/>
    </cofactor>
</comment>
<dbReference type="Gene3D" id="1.10.630.10">
    <property type="entry name" value="Cytochrome P450"/>
    <property type="match status" value="1"/>
</dbReference>
<dbReference type="WBParaSite" id="HPBE_0001248701-mRNA-1">
    <property type="protein sequence ID" value="HPBE_0001248701-mRNA-1"/>
    <property type="gene ID" value="HPBE_0001248701"/>
</dbReference>
<sequence>MLILLTFVVSAVLAIVSYYHWQLDYWKRRGISGPPGTIFLGNWYSTTNPAMPIGLVLREWTKVYGKVFGIQEGLRRTLVISDIEMIRELFVKKFDYFYARKHNVIAGDAENEPRVHVFEAQGVRWKRLRTIASPAFSSSSLRKVECMMHMKAKLLEFSTGSNGILRTRSRQESLQYPAVSCSCSDLKRGLNQSFRYYKEFTVDVIHRVAMGQQGPRLFTDKDKVARIEYVSGPFRTTISHAPQRLLADFLELSSVASPNRPCCRVIAPSVEAPAVVPRSWFGSSPGQPHPSSPGQMNRYETQL</sequence>
<protein>
    <submittedName>
        <fullName evidence="11">Cytochrome P450</fullName>
    </submittedName>
</protein>
<gene>
    <name evidence="9" type="ORF">HPBE_LOCUS12488</name>
</gene>
<dbReference type="EMBL" id="UZAH01027518">
    <property type="protein sequence ID" value="VDO92382.1"/>
    <property type="molecule type" value="Genomic_DNA"/>
</dbReference>
<evidence type="ECO:0000256" key="1">
    <source>
        <dbReference type="ARBA" id="ARBA00001971"/>
    </source>
</evidence>
<dbReference type="OrthoDB" id="5853600at2759"/>
<organism evidence="10 11">
    <name type="scientific">Heligmosomoides polygyrus</name>
    <name type="common">Parasitic roundworm</name>
    <dbReference type="NCBI Taxonomy" id="6339"/>
    <lineage>
        <taxon>Eukaryota</taxon>
        <taxon>Metazoa</taxon>
        <taxon>Ecdysozoa</taxon>
        <taxon>Nematoda</taxon>
        <taxon>Chromadorea</taxon>
        <taxon>Rhabditida</taxon>
        <taxon>Rhabditina</taxon>
        <taxon>Rhabditomorpha</taxon>
        <taxon>Strongyloidea</taxon>
        <taxon>Heligmosomidae</taxon>
        <taxon>Heligmosomoides</taxon>
    </lineage>
</organism>
<evidence type="ECO:0000256" key="7">
    <source>
        <dbReference type="ARBA" id="ARBA00023033"/>
    </source>
</evidence>
<dbReference type="PANTHER" id="PTHR24292">
    <property type="entry name" value="CYTOCHROME P450"/>
    <property type="match status" value="1"/>
</dbReference>
<keyword evidence="3" id="KW-0349">Heme</keyword>
<dbReference type="InterPro" id="IPR050476">
    <property type="entry name" value="Insect_CytP450_Detox"/>
</dbReference>
<dbReference type="GO" id="GO:0020037">
    <property type="term" value="F:heme binding"/>
    <property type="evidence" value="ECO:0007669"/>
    <property type="project" value="InterPro"/>
</dbReference>
<reference evidence="9 10" key="1">
    <citation type="submission" date="2018-11" db="EMBL/GenBank/DDBJ databases">
        <authorList>
            <consortium name="Pathogen Informatics"/>
        </authorList>
    </citation>
    <scope>NUCLEOTIDE SEQUENCE [LARGE SCALE GENOMIC DNA]</scope>
</reference>
<accession>A0A3P8D823</accession>
<evidence type="ECO:0000256" key="3">
    <source>
        <dbReference type="ARBA" id="ARBA00022617"/>
    </source>
</evidence>
<name>A0A183FVU6_HELPZ</name>
<evidence type="ECO:0000256" key="5">
    <source>
        <dbReference type="ARBA" id="ARBA00023002"/>
    </source>
</evidence>
<dbReference type="AlphaFoldDB" id="A0A183FVU6"/>
<evidence type="ECO:0000313" key="11">
    <source>
        <dbReference type="WBParaSite" id="HPBE_0001248701-mRNA-1"/>
    </source>
</evidence>
<evidence type="ECO:0000313" key="9">
    <source>
        <dbReference type="EMBL" id="VDO92382.1"/>
    </source>
</evidence>
<dbReference type="GO" id="GO:0005506">
    <property type="term" value="F:iron ion binding"/>
    <property type="evidence" value="ECO:0007669"/>
    <property type="project" value="InterPro"/>
</dbReference>